<feature type="domain" description="Plastocyanin-like" evidence="8">
    <location>
        <begin position="359"/>
        <end position="490"/>
    </location>
</feature>
<dbReference type="AlphaFoldDB" id="A0AAN6ZNC8"/>
<evidence type="ECO:0000259" key="9">
    <source>
        <dbReference type="Pfam" id="PF07732"/>
    </source>
</evidence>
<protein>
    <submittedName>
        <fullName evidence="10">Multicopper oxidase</fullName>
    </submittedName>
</protein>
<dbReference type="GO" id="GO:0033215">
    <property type="term" value="P:reductive iron assimilation"/>
    <property type="evidence" value="ECO:0007669"/>
    <property type="project" value="TreeGrafter"/>
</dbReference>
<reference evidence="10" key="1">
    <citation type="journal article" date="2023" name="Mol. Phylogenet. Evol.">
        <title>Genome-scale phylogeny and comparative genomics of the fungal order Sordariales.</title>
        <authorList>
            <person name="Hensen N."/>
            <person name="Bonometti L."/>
            <person name="Westerberg I."/>
            <person name="Brannstrom I.O."/>
            <person name="Guillou S."/>
            <person name="Cros-Aarteil S."/>
            <person name="Calhoun S."/>
            <person name="Haridas S."/>
            <person name="Kuo A."/>
            <person name="Mondo S."/>
            <person name="Pangilinan J."/>
            <person name="Riley R."/>
            <person name="LaButti K."/>
            <person name="Andreopoulos B."/>
            <person name="Lipzen A."/>
            <person name="Chen C."/>
            <person name="Yan M."/>
            <person name="Daum C."/>
            <person name="Ng V."/>
            <person name="Clum A."/>
            <person name="Steindorff A."/>
            <person name="Ohm R.A."/>
            <person name="Martin F."/>
            <person name="Silar P."/>
            <person name="Natvig D.O."/>
            <person name="Lalanne C."/>
            <person name="Gautier V."/>
            <person name="Ament-Velasquez S.L."/>
            <person name="Kruys A."/>
            <person name="Hutchinson M.I."/>
            <person name="Powell A.J."/>
            <person name="Barry K."/>
            <person name="Miller A.N."/>
            <person name="Grigoriev I.V."/>
            <person name="Debuchy R."/>
            <person name="Gladieux P."/>
            <person name="Hiltunen Thoren M."/>
            <person name="Johannesson H."/>
        </authorList>
    </citation>
    <scope>NUCLEOTIDE SEQUENCE</scope>
    <source>
        <strain evidence="10">CBS 141.50</strain>
    </source>
</reference>
<dbReference type="InterPro" id="IPR033138">
    <property type="entry name" value="Cu_oxidase_CS"/>
</dbReference>
<dbReference type="InterPro" id="IPR044130">
    <property type="entry name" value="CuRO_2_Fet3-like"/>
</dbReference>
<evidence type="ECO:0000256" key="3">
    <source>
        <dbReference type="ARBA" id="ARBA00022729"/>
    </source>
</evidence>
<feature type="domain" description="Plastocyanin-like" evidence="9">
    <location>
        <begin position="29"/>
        <end position="144"/>
    </location>
</feature>
<dbReference type="InterPro" id="IPR001117">
    <property type="entry name" value="Cu-oxidase_2nd"/>
</dbReference>
<dbReference type="PROSITE" id="PS00079">
    <property type="entry name" value="MULTICOPPER_OXIDASE1"/>
    <property type="match status" value="2"/>
</dbReference>
<dbReference type="GO" id="GO:0010106">
    <property type="term" value="P:cellular response to iron ion starvation"/>
    <property type="evidence" value="ECO:0007669"/>
    <property type="project" value="TreeGrafter"/>
</dbReference>
<keyword evidence="11" id="KW-1185">Reference proteome</keyword>
<feature type="signal peptide" evidence="6">
    <location>
        <begin position="1"/>
        <end position="20"/>
    </location>
</feature>
<dbReference type="InterPro" id="IPR011706">
    <property type="entry name" value="Cu-oxidase_C"/>
</dbReference>
<evidence type="ECO:0000256" key="5">
    <source>
        <dbReference type="ARBA" id="ARBA00023008"/>
    </source>
</evidence>
<dbReference type="PANTHER" id="PTHR11709:SF361">
    <property type="entry name" value="IRON TRANSPORT MULTICOPPER OXIDASE FET3"/>
    <property type="match status" value="1"/>
</dbReference>
<dbReference type="EMBL" id="MU853578">
    <property type="protein sequence ID" value="KAK4144293.1"/>
    <property type="molecule type" value="Genomic_DNA"/>
</dbReference>
<keyword evidence="3 6" id="KW-0732">Signal</keyword>
<dbReference type="Pfam" id="PF07731">
    <property type="entry name" value="Cu-oxidase_2"/>
    <property type="match status" value="1"/>
</dbReference>
<dbReference type="GO" id="GO:0004322">
    <property type="term" value="F:ferroxidase activity"/>
    <property type="evidence" value="ECO:0007669"/>
    <property type="project" value="TreeGrafter"/>
</dbReference>
<dbReference type="Proteomes" id="UP001302676">
    <property type="component" value="Unassembled WGS sequence"/>
</dbReference>
<comment type="similarity">
    <text evidence="1">Belongs to the multicopper oxidase family.</text>
</comment>
<proteinExistence type="inferred from homology"/>
<dbReference type="GO" id="GO:0033573">
    <property type="term" value="C:high-affinity iron permease complex"/>
    <property type="evidence" value="ECO:0007669"/>
    <property type="project" value="TreeGrafter"/>
</dbReference>
<evidence type="ECO:0000259" key="7">
    <source>
        <dbReference type="Pfam" id="PF00394"/>
    </source>
</evidence>
<evidence type="ECO:0000256" key="1">
    <source>
        <dbReference type="ARBA" id="ARBA00010609"/>
    </source>
</evidence>
<evidence type="ECO:0000259" key="8">
    <source>
        <dbReference type="Pfam" id="PF07731"/>
    </source>
</evidence>
<dbReference type="Pfam" id="PF00394">
    <property type="entry name" value="Cu-oxidase"/>
    <property type="match status" value="1"/>
</dbReference>
<dbReference type="GeneID" id="87820246"/>
<evidence type="ECO:0000256" key="6">
    <source>
        <dbReference type="SAM" id="SignalP"/>
    </source>
</evidence>
<dbReference type="RefSeq" id="XP_062637664.1">
    <property type="nucleotide sequence ID" value="XM_062783633.1"/>
</dbReference>
<dbReference type="PANTHER" id="PTHR11709">
    <property type="entry name" value="MULTI-COPPER OXIDASE"/>
    <property type="match status" value="1"/>
</dbReference>
<feature type="domain" description="Plastocyanin-like" evidence="7">
    <location>
        <begin position="175"/>
        <end position="279"/>
    </location>
</feature>
<evidence type="ECO:0000313" key="11">
    <source>
        <dbReference type="Proteomes" id="UP001302676"/>
    </source>
</evidence>
<dbReference type="GO" id="GO:0005507">
    <property type="term" value="F:copper ion binding"/>
    <property type="evidence" value="ECO:0007669"/>
    <property type="project" value="InterPro"/>
</dbReference>
<keyword evidence="2" id="KW-0479">Metal-binding</keyword>
<dbReference type="CDD" id="cd13877">
    <property type="entry name" value="CuRO_2_Fet3p_like"/>
    <property type="match status" value="1"/>
</dbReference>
<organism evidence="10 11">
    <name type="scientific">Dichotomopilus funicola</name>
    <dbReference type="NCBI Taxonomy" id="1934379"/>
    <lineage>
        <taxon>Eukaryota</taxon>
        <taxon>Fungi</taxon>
        <taxon>Dikarya</taxon>
        <taxon>Ascomycota</taxon>
        <taxon>Pezizomycotina</taxon>
        <taxon>Sordariomycetes</taxon>
        <taxon>Sordariomycetidae</taxon>
        <taxon>Sordariales</taxon>
        <taxon>Chaetomiaceae</taxon>
        <taxon>Dichotomopilus</taxon>
    </lineage>
</organism>
<name>A0AAN6ZNC8_9PEZI</name>
<keyword evidence="4" id="KW-0560">Oxidoreductase</keyword>
<accession>A0AAN6ZNC8</accession>
<evidence type="ECO:0000256" key="2">
    <source>
        <dbReference type="ARBA" id="ARBA00022723"/>
    </source>
</evidence>
<reference evidence="10" key="2">
    <citation type="submission" date="2023-05" db="EMBL/GenBank/DDBJ databases">
        <authorList>
            <consortium name="Lawrence Berkeley National Laboratory"/>
            <person name="Steindorff A."/>
            <person name="Hensen N."/>
            <person name="Bonometti L."/>
            <person name="Westerberg I."/>
            <person name="Brannstrom I.O."/>
            <person name="Guillou S."/>
            <person name="Cros-Aarteil S."/>
            <person name="Calhoun S."/>
            <person name="Haridas S."/>
            <person name="Kuo A."/>
            <person name="Mondo S."/>
            <person name="Pangilinan J."/>
            <person name="Riley R."/>
            <person name="Labutti K."/>
            <person name="Andreopoulos B."/>
            <person name="Lipzen A."/>
            <person name="Chen C."/>
            <person name="Yanf M."/>
            <person name="Daum C."/>
            <person name="Ng V."/>
            <person name="Clum A."/>
            <person name="Ohm R."/>
            <person name="Martin F."/>
            <person name="Silar P."/>
            <person name="Natvig D."/>
            <person name="Lalanne C."/>
            <person name="Gautier V."/>
            <person name="Ament-Velasquez S.L."/>
            <person name="Kruys A."/>
            <person name="Hutchinson M.I."/>
            <person name="Powell A.J."/>
            <person name="Barry K."/>
            <person name="Miller A.N."/>
            <person name="Grigoriev I.V."/>
            <person name="Debuchy R."/>
            <person name="Gladieux P."/>
            <person name="Thoren M.H."/>
            <person name="Johannesson H."/>
        </authorList>
    </citation>
    <scope>NUCLEOTIDE SEQUENCE</scope>
    <source>
        <strain evidence="10">CBS 141.50</strain>
    </source>
</reference>
<dbReference type="InterPro" id="IPR008972">
    <property type="entry name" value="Cupredoxin"/>
</dbReference>
<comment type="caution">
    <text evidence="10">The sequence shown here is derived from an EMBL/GenBank/DDBJ whole genome shotgun (WGS) entry which is preliminary data.</text>
</comment>
<sequence>MVSLSVLSLECVVLAAVARAATVTYNWNVTWVWASPDGFSRPVIGINDKWPCPSIDATAGDTVVVNLQNKLVNQTTGLHFHGINQLQTADMDGPSGVTQCSVPPDSTVKYQFTVDTPGTYWYHSHNMGQYPDGLRGPLIVQDPNDPYKGKYDEEHILSMSDCLTSVRNMLTPSNTQFKPPIPDNLTVNEGQGLKIDFAKGKTYRIRMINYAAFAAAMVHFDFHTMNVIMNDGAYIKKEDAYHVRLAPAQRYDVLISASDNDTGNYPFLVALDLNRDWTNHTEPMIWPHNYTGHLVMDSSKPLGKAEVVKQWNPVDDADFKPNDDLAAYGSYDKLMKLDFKFCMDQNGYPRSCFNNLTYINQQVPTLYSAATTGDSNTNPVVYGQVNPFIVDYDNTVQIVVNNIDNASHPFHLHGHHFQVLYRAPSSAGLWPGRDENYTAVPPMRDTVAVMPHSYAVLRFRANNPGVWLFHCHIEWHVEMGLTATVIEAPDRLRNLTFPDDHIDACKKTGTPYQGNAAGNTQNVTDTTGYVTVPPTTYNGYVLSSIPVQMVIPPCPPTPTLAAFSSLG</sequence>
<gene>
    <name evidence="10" type="ORF">C8A04DRAFT_36755</name>
</gene>
<evidence type="ECO:0000313" key="10">
    <source>
        <dbReference type="EMBL" id="KAK4144293.1"/>
    </source>
</evidence>
<dbReference type="Gene3D" id="2.60.40.420">
    <property type="entry name" value="Cupredoxins - blue copper proteins"/>
    <property type="match status" value="3"/>
</dbReference>
<dbReference type="SUPFAM" id="SSF49503">
    <property type="entry name" value="Cupredoxins"/>
    <property type="match status" value="3"/>
</dbReference>
<dbReference type="Pfam" id="PF07732">
    <property type="entry name" value="Cu-oxidase_3"/>
    <property type="match status" value="1"/>
</dbReference>
<evidence type="ECO:0000256" key="4">
    <source>
        <dbReference type="ARBA" id="ARBA00023002"/>
    </source>
</evidence>
<dbReference type="InterPro" id="IPR045087">
    <property type="entry name" value="Cu-oxidase_fam"/>
</dbReference>
<dbReference type="PROSITE" id="PS00080">
    <property type="entry name" value="MULTICOPPER_OXIDASE2"/>
    <property type="match status" value="1"/>
</dbReference>
<keyword evidence="5" id="KW-0186">Copper</keyword>
<dbReference type="InterPro" id="IPR002355">
    <property type="entry name" value="Cu_oxidase_Cu_BS"/>
</dbReference>
<feature type="chain" id="PRO_5043002519" evidence="6">
    <location>
        <begin position="21"/>
        <end position="567"/>
    </location>
</feature>
<dbReference type="InterPro" id="IPR011707">
    <property type="entry name" value="Cu-oxidase-like_N"/>
</dbReference>